<accession>A0A553Q5U9</accession>
<evidence type="ECO:0000313" key="2">
    <source>
        <dbReference type="EMBL" id="TRY85309.1"/>
    </source>
</evidence>
<dbReference type="AlphaFoldDB" id="A0A553Q5U9"/>
<gene>
    <name evidence="2" type="ORF">DNTS_034065</name>
</gene>
<dbReference type="OrthoDB" id="24526at2759"/>
<organism evidence="2 3">
    <name type="scientific">Danionella cerebrum</name>
    <dbReference type="NCBI Taxonomy" id="2873325"/>
    <lineage>
        <taxon>Eukaryota</taxon>
        <taxon>Metazoa</taxon>
        <taxon>Chordata</taxon>
        <taxon>Craniata</taxon>
        <taxon>Vertebrata</taxon>
        <taxon>Euteleostomi</taxon>
        <taxon>Actinopterygii</taxon>
        <taxon>Neopterygii</taxon>
        <taxon>Teleostei</taxon>
        <taxon>Ostariophysi</taxon>
        <taxon>Cypriniformes</taxon>
        <taxon>Danionidae</taxon>
        <taxon>Danioninae</taxon>
        <taxon>Danionella</taxon>
    </lineage>
</organism>
<feature type="compositionally biased region" description="Basic and acidic residues" evidence="1">
    <location>
        <begin position="42"/>
        <end position="59"/>
    </location>
</feature>
<name>A0A553Q5U9_9TELE</name>
<protein>
    <submittedName>
        <fullName evidence="2">Uncharacterized protein</fullName>
    </submittedName>
</protein>
<feature type="compositionally biased region" description="Basic and acidic residues" evidence="1">
    <location>
        <begin position="66"/>
        <end position="88"/>
    </location>
</feature>
<evidence type="ECO:0000313" key="3">
    <source>
        <dbReference type="Proteomes" id="UP000316079"/>
    </source>
</evidence>
<comment type="caution">
    <text evidence="2">The sequence shown here is derived from an EMBL/GenBank/DDBJ whole genome shotgun (WGS) entry which is preliminary data.</text>
</comment>
<feature type="region of interest" description="Disordered" evidence="1">
    <location>
        <begin position="42"/>
        <end position="88"/>
    </location>
</feature>
<dbReference type="Proteomes" id="UP000316079">
    <property type="component" value="Unassembled WGS sequence"/>
</dbReference>
<evidence type="ECO:0000256" key="1">
    <source>
        <dbReference type="SAM" id="MobiDB-lite"/>
    </source>
</evidence>
<sequence>MDVQVKDAHYRSQVFSDFELHIAKLHSDYQNIVHHDYAGTETPAKDKLNSIQRINDKMLKQLRPNYSEKEREREREREGEKKKEKNER</sequence>
<reference evidence="2 3" key="1">
    <citation type="journal article" date="2019" name="Sci. Data">
        <title>Hybrid genome assembly and annotation of Danionella translucida.</title>
        <authorList>
            <person name="Kadobianskyi M."/>
            <person name="Schulze L."/>
            <person name="Schuelke M."/>
            <person name="Judkewitz B."/>
        </authorList>
    </citation>
    <scope>NUCLEOTIDE SEQUENCE [LARGE SCALE GENOMIC DNA]</scope>
    <source>
        <strain evidence="2 3">Bolton</strain>
    </source>
</reference>
<dbReference type="EMBL" id="SRMA01026301">
    <property type="protein sequence ID" value="TRY85309.1"/>
    <property type="molecule type" value="Genomic_DNA"/>
</dbReference>
<keyword evidence="3" id="KW-1185">Reference proteome</keyword>
<proteinExistence type="predicted"/>